<feature type="compositionally biased region" description="Basic and acidic residues" evidence="1">
    <location>
        <begin position="47"/>
        <end position="56"/>
    </location>
</feature>
<feature type="region of interest" description="Disordered" evidence="1">
    <location>
        <begin position="35"/>
        <end position="56"/>
    </location>
</feature>
<evidence type="ECO:0000313" key="3">
    <source>
        <dbReference type="Proteomes" id="UP001497644"/>
    </source>
</evidence>
<protein>
    <submittedName>
        <fullName evidence="2">Uncharacterized protein</fullName>
    </submittedName>
</protein>
<evidence type="ECO:0000313" key="2">
    <source>
        <dbReference type="EMBL" id="CAL1680630.1"/>
    </source>
</evidence>
<dbReference type="Proteomes" id="UP001497644">
    <property type="component" value="Chromosome 2"/>
</dbReference>
<proteinExistence type="predicted"/>
<dbReference type="AlphaFoldDB" id="A0AAV2NLP0"/>
<reference evidence="2" key="1">
    <citation type="submission" date="2024-04" db="EMBL/GenBank/DDBJ databases">
        <authorList>
            <consortium name="Molecular Ecology Group"/>
        </authorList>
    </citation>
    <scope>NUCLEOTIDE SEQUENCE</scope>
</reference>
<accession>A0AAV2NLP0</accession>
<gene>
    <name evidence="2" type="ORF">LPLAT_LOCUS6622</name>
</gene>
<keyword evidence="3" id="KW-1185">Reference proteome</keyword>
<name>A0AAV2NLP0_9HYME</name>
<sequence>MWMGDGEIETRREANFSSLSSCEHALVQTEQRNAHYAADEGAPVIGDEPRNGKDRMANEELRDAEIKRGGKKMEKPNLFVEDWATVRLDR</sequence>
<dbReference type="EMBL" id="OZ034825">
    <property type="protein sequence ID" value="CAL1680630.1"/>
    <property type="molecule type" value="Genomic_DNA"/>
</dbReference>
<evidence type="ECO:0000256" key="1">
    <source>
        <dbReference type="SAM" id="MobiDB-lite"/>
    </source>
</evidence>
<organism evidence="2 3">
    <name type="scientific">Lasius platythorax</name>
    <dbReference type="NCBI Taxonomy" id="488582"/>
    <lineage>
        <taxon>Eukaryota</taxon>
        <taxon>Metazoa</taxon>
        <taxon>Ecdysozoa</taxon>
        <taxon>Arthropoda</taxon>
        <taxon>Hexapoda</taxon>
        <taxon>Insecta</taxon>
        <taxon>Pterygota</taxon>
        <taxon>Neoptera</taxon>
        <taxon>Endopterygota</taxon>
        <taxon>Hymenoptera</taxon>
        <taxon>Apocrita</taxon>
        <taxon>Aculeata</taxon>
        <taxon>Formicoidea</taxon>
        <taxon>Formicidae</taxon>
        <taxon>Formicinae</taxon>
        <taxon>Lasius</taxon>
        <taxon>Lasius</taxon>
    </lineage>
</organism>